<dbReference type="PANTHER" id="PTHR46797:SF1">
    <property type="entry name" value="METHYLPHOSPHONATE SYNTHASE"/>
    <property type="match status" value="1"/>
</dbReference>
<proteinExistence type="predicted"/>
<dbReference type="InterPro" id="IPR001387">
    <property type="entry name" value="Cro/C1-type_HTH"/>
</dbReference>
<dbReference type="GO" id="GO:0005829">
    <property type="term" value="C:cytosol"/>
    <property type="evidence" value="ECO:0007669"/>
    <property type="project" value="TreeGrafter"/>
</dbReference>
<dbReference type="SUPFAM" id="SSF47413">
    <property type="entry name" value="lambda repressor-like DNA-binding domains"/>
    <property type="match status" value="1"/>
</dbReference>
<gene>
    <name evidence="3" type="ORF">MNBD_DELTA04-343</name>
</gene>
<dbReference type="PANTHER" id="PTHR46797">
    <property type="entry name" value="HTH-TYPE TRANSCRIPTIONAL REGULATOR"/>
    <property type="match status" value="1"/>
</dbReference>
<keyword evidence="1" id="KW-0238">DNA-binding</keyword>
<dbReference type="GO" id="GO:0003677">
    <property type="term" value="F:DNA binding"/>
    <property type="evidence" value="ECO:0007669"/>
    <property type="project" value="UniProtKB-KW"/>
</dbReference>
<evidence type="ECO:0000313" key="3">
    <source>
        <dbReference type="EMBL" id="VAW39470.1"/>
    </source>
</evidence>
<dbReference type="EMBL" id="UOEY01000075">
    <property type="protein sequence ID" value="VAW39470.1"/>
    <property type="molecule type" value="Genomic_DNA"/>
</dbReference>
<sequence length="153" mass="17424">MEPFGRQRFAANRKIRQQWGEILATLDELIGLKIKTIRKGSGMSQIELAEKLGLSFQQVQKYEKGVTRISVLRLQQISEALGVPMAVFFAKADRTLQVAGPVTAYGGEEEEIQAPFDREGMILLKLFRRIKNRRIREGLLKQLRGIIELQGEQ</sequence>
<dbReference type="InterPro" id="IPR050807">
    <property type="entry name" value="TransReg_Diox_bact_type"/>
</dbReference>
<dbReference type="SMART" id="SM00530">
    <property type="entry name" value="HTH_XRE"/>
    <property type="match status" value="1"/>
</dbReference>
<reference evidence="3" key="1">
    <citation type="submission" date="2018-06" db="EMBL/GenBank/DDBJ databases">
        <authorList>
            <person name="Zhirakovskaya E."/>
        </authorList>
    </citation>
    <scope>NUCLEOTIDE SEQUENCE</scope>
</reference>
<organism evidence="3">
    <name type="scientific">hydrothermal vent metagenome</name>
    <dbReference type="NCBI Taxonomy" id="652676"/>
    <lineage>
        <taxon>unclassified sequences</taxon>
        <taxon>metagenomes</taxon>
        <taxon>ecological metagenomes</taxon>
    </lineage>
</organism>
<evidence type="ECO:0000256" key="1">
    <source>
        <dbReference type="ARBA" id="ARBA00023125"/>
    </source>
</evidence>
<dbReference type="GO" id="GO:0003700">
    <property type="term" value="F:DNA-binding transcription factor activity"/>
    <property type="evidence" value="ECO:0007669"/>
    <property type="project" value="TreeGrafter"/>
</dbReference>
<accession>A0A3B0VFN2</accession>
<dbReference type="Pfam" id="PF01381">
    <property type="entry name" value="HTH_3"/>
    <property type="match status" value="1"/>
</dbReference>
<protein>
    <submittedName>
        <fullName evidence="3">Transcriptional regulator, Cro/CI family</fullName>
    </submittedName>
</protein>
<dbReference type="AlphaFoldDB" id="A0A3B0VFN2"/>
<dbReference type="PROSITE" id="PS50943">
    <property type="entry name" value="HTH_CROC1"/>
    <property type="match status" value="1"/>
</dbReference>
<feature type="domain" description="HTH cro/C1-type" evidence="2">
    <location>
        <begin position="34"/>
        <end position="88"/>
    </location>
</feature>
<dbReference type="Gene3D" id="1.10.260.40">
    <property type="entry name" value="lambda repressor-like DNA-binding domains"/>
    <property type="match status" value="1"/>
</dbReference>
<dbReference type="InterPro" id="IPR010982">
    <property type="entry name" value="Lambda_DNA-bd_dom_sf"/>
</dbReference>
<dbReference type="CDD" id="cd00093">
    <property type="entry name" value="HTH_XRE"/>
    <property type="match status" value="1"/>
</dbReference>
<evidence type="ECO:0000259" key="2">
    <source>
        <dbReference type="PROSITE" id="PS50943"/>
    </source>
</evidence>
<name>A0A3B0VFN2_9ZZZZ</name>